<dbReference type="InterPro" id="IPR050229">
    <property type="entry name" value="GlpE_sulfurtransferase"/>
</dbReference>
<dbReference type="SMART" id="SM00450">
    <property type="entry name" value="RHOD"/>
    <property type="match status" value="1"/>
</dbReference>
<evidence type="ECO:0000256" key="1">
    <source>
        <dbReference type="SAM" id="Phobius"/>
    </source>
</evidence>
<keyword evidence="1" id="KW-1133">Transmembrane helix</keyword>
<accession>A0A2Z5UUE6</accession>
<dbReference type="AlphaFoldDB" id="A0A2Z5UUE6"/>
<dbReference type="SUPFAM" id="SSF52821">
    <property type="entry name" value="Rhodanese/Cell cycle control phosphatase"/>
    <property type="match status" value="1"/>
</dbReference>
<dbReference type="PANTHER" id="PTHR43031:SF18">
    <property type="entry name" value="RHODANESE-RELATED SULFURTRANSFERASES"/>
    <property type="match status" value="1"/>
</dbReference>
<dbReference type="KEGG" id="rvi:RVIR1_00790"/>
<dbReference type="RefSeq" id="WP_126322146.1">
    <property type="nucleotide sequence ID" value="NZ_AP018005.1"/>
</dbReference>
<evidence type="ECO:0000313" key="4">
    <source>
        <dbReference type="Proteomes" id="UP000282483"/>
    </source>
</evidence>
<dbReference type="PANTHER" id="PTHR43031">
    <property type="entry name" value="FAD-DEPENDENT OXIDOREDUCTASE"/>
    <property type="match status" value="1"/>
</dbReference>
<dbReference type="InterPro" id="IPR036873">
    <property type="entry name" value="Rhodanese-like_dom_sf"/>
</dbReference>
<name>A0A2Z5UUE6_9COXI</name>
<feature type="transmembrane region" description="Helical" evidence="1">
    <location>
        <begin position="12"/>
        <end position="32"/>
    </location>
</feature>
<gene>
    <name evidence="3" type="primary">yicC</name>
    <name evidence="3" type="ORF">RVIR1_00790</name>
</gene>
<evidence type="ECO:0000259" key="2">
    <source>
        <dbReference type="PROSITE" id="PS50206"/>
    </source>
</evidence>
<sequence>MQQFIEFSLRHWELWLAFLVILGFLLTFELHIKLTGASPLSVQQAIFLMNREEAILLDIRDANSFSKEHIAASINIPFSELAQKINQLDSYRERPIIINYSQGQAHHRAARLLKNAGFSKIYQLKGGIMSWKNAALPLAKK</sequence>
<dbReference type="PROSITE" id="PS50206">
    <property type="entry name" value="RHODANESE_3"/>
    <property type="match status" value="1"/>
</dbReference>
<organism evidence="3 4">
    <name type="scientific">Candidatus Rickettsiella viridis</name>
    <dbReference type="NCBI Taxonomy" id="676208"/>
    <lineage>
        <taxon>Bacteria</taxon>
        <taxon>Pseudomonadati</taxon>
        <taxon>Pseudomonadota</taxon>
        <taxon>Gammaproteobacteria</taxon>
        <taxon>Legionellales</taxon>
        <taxon>Coxiellaceae</taxon>
        <taxon>Rickettsiella</taxon>
    </lineage>
</organism>
<dbReference type="CDD" id="cd00158">
    <property type="entry name" value="RHOD"/>
    <property type="match status" value="1"/>
</dbReference>
<keyword evidence="1" id="KW-0472">Membrane</keyword>
<dbReference type="Proteomes" id="UP000282483">
    <property type="component" value="Chromosome"/>
</dbReference>
<dbReference type="Gene3D" id="3.40.250.10">
    <property type="entry name" value="Rhodanese-like domain"/>
    <property type="match status" value="1"/>
</dbReference>
<keyword evidence="4" id="KW-1185">Reference proteome</keyword>
<feature type="domain" description="Rhodanese" evidence="2">
    <location>
        <begin position="50"/>
        <end position="140"/>
    </location>
</feature>
<evidence type="ECO:0000313" key="3">
    <source>
        <dbReference type="EMBL" id="BBB14621.1"/>
    </source>
</evidence>
<proteinExistence type="predicted"/>
<reference evidence="3 4" key="1">
    <citation type="submission" date="2017-03" db="EMBL/GenBank/DDBJ databases">
        <title>The genome sequence of Candidatus Rickettsiella viridis.</title>
        <authorList>
            <person name="Nikoh N."/>
            <person name="Tsuchida T."/>
            <person name="Yamaguchi K."/>
            <person name="Maeda T."/>
            <person name="Shigenobu S."/>
            <person name="Fukatsu T."/>
        </authorList>
    </citation>
    <scope>NUCLEOTIDE SEQUENCE [LARGE SCALE GENOMIC DNA]</scope>
    <source>
        <strain evidence="3 4">Ap-RA04</strain>
    </source>
</reference>
<keyword evidence="1" id="KW-0812">Transmembrane</keyword>
<dbReference type="InterPro" id="IPR001763">
    <property type="entry name" value="Rhodanese-like_dom"/>
</dbReference>
<dbReference type="EMBL" id="AP018005">
    <property type="protein sequence ID" value="BBB14621.1"/>
    <property type="molecule type" value="Genomic_DNA"/>
</dbReference>
<protein>
    <submittedName>
        <fullName evidence="3">Rhodanese domain protein</fullName>
    </submittedName>
</protein>
<dbReference type="OrthoDB" id="9808735at2"/>
<dbReference type="Pfam" id="PF00581">
    <property type="entry name" value="Rhodanese"/>
    <property type="match status" value="1"/>
</dbReference>